<sequence length="594" mass="65057">MSSDPACRPGRSLRLRSLLIGIGALISSLVLLLAAWVVRIEWTHLADSEAGLTRARRLQDVLRVAEMASRERGPANGVMGEDLPTPAGSLERLAQARERTDAAFDALHAQLPPGEDASRHLGDTRERLKAARAQVDRIAAKPAPQRRAGELRQAVSDMFEVIDDLAPVATRFTDEARQAAPELAGPLTAARRAADLRELAGRLGSLFTSALARRQVLGLDERLAIEHLRGRIEELRQQLQRSTSTLPATPQVAQAMALMQQRYFGDTQAFIAEQLRIGMSDGRFELDTSGFAARYVPDMDSFLLLRDALLEQALTQARAERDRAALRLSWAAAGAGLTLLLLVSVVVIVNRRVVQPLTDSTAIVSALAAGRLDQPVPQHGARDEVGDLLRALELLRQDSLERQALERERQNLIELLRDQSNTDFLTGLLNRRGFMALGGAQLPALHRRGAEIAVAVFDLDHFKLINDRHGHICGDAVLDAIGEACRQWCRRGDLVSRYGGEEFVILMPDCTVQGAWQQAERLRNGVASLRIEAPGHPAPIEVTISVGVATCRPGETDLARIISRADTALYAAKREGRNRVRVYQEPAPGERSPA</sequence>
<dbReference type="EMBL" id="QJJS01000027">
    <property type="protein sequence ID" value="PXW92268.1"/>
    <property type="molecule type" value="Genomic_DNA"/>
</dbReference>
<dbReference type="GO" id="GO:0052621">
    <property type="term" value="F:diguanylate cyclase activity"/>
    <property type="evidence" value="ECO:0007669"/>
    <property type="project" value="UniProtKB-EC"/>
</dbReference>
<dbReference type="InterPro" id="IPR043128">
    <property type="entry name" value="Rev_trsase/Diguanyl_cyclase"/>
</dbReference>
<evidence type="ECO:0000256" key="4">
    <source>
        <dbReference type="SAM" id="Phobius"/>
    </source>
</evidence>
<protein>
    <recommendedName>
        <fullName evidence="1">diguanylate cyclase</fullName>
        <ecNumber evidence="1">2.7.7.65</ecNumber>
    </recommendedName>
</protein>
<gene>
    <name evidence="7" type="ORF">C7444_12723</name>
</gene>
<dbReference type="OrthoDB" id="9813903at2"/>
<dbReference type="FunFam" id="3.30.70.270:FF:000001">
    <property type="entry name" value="Diguanylate cyclase domain protein"/>
    <property type="match status" value="1"/>
</dbReference>
<evidence type="ECO:0000256" key="3">
    <source>
        <dbReference type="SAM" id="Coils"/>
    </source>
</evidence>
<dbReference type="SUPFAM" id="SSF55073">
    <property type="entry name" value="Nucleotide cyclase"/>
    <property type="match status" value="1"/>
</dbReference>
<evidence type="ECO:0000259" key="5">
    <source>
        <dbReference type="PROSITE" id="PS50885"/>
    </source>
</evidence>
<reference evidence="7 8" key="1">
    <citation type="submission" date="2018-05" db="EMBL/GenBank/DDBJ databases">
        <title>Genomic Encyclopedia of Type Strains, Phase IV (KMG-IV): sequencing the most valuable type-strain genomes for metagenomic binning, comparative biology and taxonomic classification.</title>
        <authorList>
            <person name="Goeker M."/>
        </authorList>
    </citation>
    <scope>NUCLEOTIDE SEQUENCE [LARGE SCALE GENOMIC DNA]</scope>
    <source>
        <strain evidence="7 8">DSM 566</strain>
    </source>
</reference>
<keyword evidence="8" id="KW-1185">Reference proteome</keyword>
<proteinExistence type="predicted"/>
<feature type="coiled-coil region" evidence="3">
    <location>
        <begin position="395"/>
        <end position="422"/>
    </location>
</feature>
<comment type="catalytic activity">
    <reaction evidence="2">
        <text>2 GTP = 3',3'-c-di-GMP + 2 diphosphate</text>
        <dbReference type="Rhea" id="RHEA:24898"/>
        <dbReference type="ChEBI" id="CHEBI:33019"/>
        <dbReference type="ChEBI" id="CHEBI:37565"/>
        <dbReference type="ChEBI" id="CHEBI:58805"/>
        <dbReference type="EC" id="2.7.7.65"/>
    </reaction>
</comment>
<comment type="caution">
    <text evidence="7">The sequence shown here is derived from an EMBL/GenBank/DDBJ whole genome shotgun (WGS) entry which is preliminary data.</text>
</comment>
<dbReference type="GO" id="GO:1902201">
    <property type="term" value="P:negative regulation of bacterial-type flagellum-dependent cell motility"/>
    <property type="evidence" value="ECO:0007669"/>
    <property type="project" value="TreeGrafter"/>
</dbReference>
<dbReference type="GO" id="GO:0007165">
    <property type="term" value="P:signal transduction"/>
    <property type="evidence" value="ECO:0007669"/>
    <property type="project" value="InterPro"/>
</dbReference>
<dbReference type="Gene3D" id="3.30.70.270">
    <property type="match status" value="1"/>
</dbReference>
<feature type="domain" description="HAMP" evidence="5">
    <location>
        <begin position="351"/>
        <end position="404"/>
    </location>
</feature>
<dbReference type="PANTHER" id="PTHR45138:SF9">
    <property type="entry name" value="DIGUANYLATE CYCLASE DGCM-RELATED"/>
    <property type="match status" value="1"/>
</dbReference>
<dbReference type="SMART" id="SM00267">
    <property type="entry name" value="GGDEF"/>
    <property type="match status" value="1"/>
</dbReference>
<dbReference type="Proteomes" id="UP000247811">
    <property type="component" value="Unassembled WGS sequence"/>
</dbReference>
<evidence type="ECO:0000313" key="7">
    <source>
        <dbReference type="EMBL" id="PXW92268.1"/>
    </source>
</evidence>
<dbReference type="PANTHER" id="PTHR45138">
    <property type="entry name" value="REGULATORY COMPONENTS OF SENSORY TRANSDUCTION SYSTEM"/>
    <property type="match status" value="1"/>
</dbReference>
<dbReference type="PROSITE" id="PS50887">
    <property type="entry name" value="GGDEF"/>
    <property type="match status" value="1"/>
</dbReference>
<accession>A0A318GUW4</accession>
<dbReference type="NCBIfam" id="TIGR00254">
    <property type="entry name" value="GGDEF"/>
    <property type="match status" value="1"/>
</dbReference>
<dbReference type="SUPFAM" id="SSF158472">
    <property type="entry name" value="HAMP domain-like"/>
    <property type="match status" value="1"/>
</dbReference>
<dbReference type="PROSITE" id="PS50885">
    <property type="entry name" value="HAMP"/>
    <property type="match status" value="1"/>
</dbReference>
<dbReference type="AlphaFoldDB" id="A0A318GUW4"/>
<dbReference type="InterPro" id="IPR029787">
    <property type="entry name" value="Nucleotide_cyclase"/>
</dbReference>
<dbReference type="InterPro" id="IPR050469">
    <property type="entry name" value="Diguanylate_Cyclase"/>
</dbReference>
<dbReference type="RefSeq" id="WP_110402446.1">
    <property type="nucleotide sequence ID" value="NZ_QJJS01000027.1"/>
</dbReference>
<evidence type="ECO:0000256" key="2">
    <source>
        <dbReference type="ARBA" id="ARBA00034247"/>
    </source>
</evidence>
<keyword evidence="4" id="KW-1133">Transmembrane helix</keyword>
<feature type="domain" description="GGDEF" evidence="6">
    <location>
        <begin position="450"/>
        <end position="585"/>
    </location>
</feature>
<evidence type="ECO:0000256" key="1">
    <source>
        <dbReference type="ARBA" id="ARBA00012528"/>
    </source>
</evidence>
<dbReference type="InterPro" id="IPR000160">
    <property type="entry name" value="GGDEF_dom"/>
</dbReference>
<dbReference type="Pfam" id="PF00672">
    <property type="entry name" value="HAMP"/>
    <property type="match status" value="1"/>
</dbReference>
<keyword evidence="3" id="KW-0175">Coiled coil</keyword>
<feature type="transmembrane region" description="Helical" evidence="4">
    <location>
        <begin position="18"/>
        <end position="38"/>
    </location>
</feature>
<keyword evidence="4" id="KW-0472">Membrane</keyword>
<dbReference type="GO" id="GO:0043709">
    <property type="term" value="P:cell adhesion involved in single-species biofilm formation"/>
    <property type="evidence" value="ECO:0007669"/>
    <property type="project" value="TreeGrafter"/>
</dbReference>
<dbReference type="CDD" id="cd01949">
    <property type="entry name" value="GGDEF"/>
    <property type="match status" value="1"/>
</dbReference>
<dbReference type="EC" id="2.7.7.65" evidence="1"/>
<dbReference type="Gene3D" id="6.10.340.10">
    <property type="match status" value="1"/>
</dbReference>
<name>A0A318GUW4_9BURK</name>
<feature type="transmembrane region" description="Helical" evidence="4">
    <location>
        <begin position="328"/>
        <end position="349"/>
    </location>
</feature>
<dbReference type="GO" id="GO:0005886">
    <property type="term" value="C:plasma membrane"/>
    <property type="evidence" value="ECO:0007669"/>
    <property type="project" value="TreeGrafter"/>
</dbReference>
<organism evidence="7 8">
    <name type="scientific">Sphaerotilus hippei</name>
    <dbReference type="NCBI Taxonomy" id="744406"/>
    <lineage>
        <taxon>Bacteria</taxon>
        <taxon>Pseudomonadati</taxon>
        <taxon>Pseudomonadota</taxon>
        <taxon>Betaproteobacteria</taxon>
        <taxon>Burkholderiales</taxon>
        <taxon>Sphaerotilaceae</taxon>
        <taxon>Sphaerotilus</taxon>
    </lineage>
</organism>
<dbReference type="SMART" id="SM00304">
    <property type="entry name" value="HAMP"/>
    <property type="match status" value="1"/>
</dbReference>
<dbReference type="InterPro" id="IPR003660">
    <property type="entry name" value="HAMP_dom"/>
</dbReference>
<dbReference type="Pfam" id="PF00990">
    <property type="entry name" value="GGDEF"/>
    <property type="match status" value="1"/>
</dbReference>
<keyword evidence="4" id="KW-0812">Transmembrane</keyword>
<evidence type="ECO:0000313" key="8">
    <source>
        <dbReference type="Proteomes" id="UP000247811"/>
    </source>
</evidence>
<evidence type="ECO:0000259" key="6">
    <source>
        <dbReference type="PROSITE" id="PS50887"/>
    </source>
</evidence>